<evidence type="ECO:0000313" key="2">
    <source>
        <dbReference type="EMBL" id="TQM36785.1"/>
    </source>
</evidence>
<feature type="transmembrane region" description="Helical" evidence="1">
    <location>
        <begin position="171"/>
        <end position="195"/>
    </location>
</feature>
<dbReference type="RefSeq" id="WP_142103642.1">
    <property type="nucleotide sequence ID" value="NZ_VFPH01000002.1"/>
</dbReference>
<dbReference type="AlphaFoldDB" id="A0A543FSH5"/>
<evidence type="ECO:0000313" key="3">
    <source>
        <dbReference type="Proteomes" id="UP000319818"/>
    </source>
</evidence>
<dbReference type="PANTHER" id="PTHR39419">
    <property type="entry name" value="SLL0814 PROTEIN"/>
    <property type="match status" value="1"/>
</dbReference>
<dbReference type="InterPro" id="IPR007354">
    <property type="entry name" value="CruF-like"/>
</dbReference>
<dbReference type="Proteomes" id="UP000319818">
    <property type="component" value="Unassembled WGS sequence"/>
</dbReference>
<protein>
    <submittedName>
        <fullName evidence="2">Putative membrane protein</fullName>
    </submittedName>
</protein>
<dbReference type="EMBL" id="VFPH01000002">
    <property type="protein sequence ID" value="TQM36785.1"/>
    <property type="molecule type" value="Genomic_DNA"/>
</dbReference>
<feature type="transmembrane region" description="Helical" evidence="1">
    <location>
        <begin position="207"/>
        <end position="228"/>
    </location>
</feature>
<keyword evidence="1" id="KW-0812">Transmembrane</keyword>
<keyword evidence="1" id="KW-1133">Transmembrane helix</keyword>
<evidence type="ECO:0000256" key="1">
    <source>
        <dbReference type="SAM" id="Phobius"/>
    </source>
</evidence>
<comment type="caution">
    <text evidence="2">The sequence shown here is derived from an EMBL/GenBank/DDBJ whole genome shotgun (WGS) entry which is preliminary data.</text>
</comment>
<name>A0A543FSH5_9PSEU</name>
<dbReference type="OrthoDB" id="9811293at2"/>
<proteinExistence type="predicted"/>
<feature type="transmembrane region" description="Helical" evidence="1">
    <location>
        <begin position="60"/>
        <end position="82"/>
    </location>
</feature>
<organism evidence="2 3">
    <name type="scientific">Pseudonocardia cypriaca</name>
    <dbReference type="NCBI Taxonomy" id="882449"/>
    <lineage>
        <taxon>Bacteria</taxon>
        <taxon>Bacillati</taxon>
        <taxon>Actinomycetota</taxon>
        <taxon>Actinomycetes</taxon>
        <taxon>Pseudonocardiales</taxon>
        <taxon>Pseudonocardiaceae</taxon>
        <taxon>Pseudonocardia</taxon>
    </lineage>
</organism>
<sequence length="297" mass="30584">MLTRPVAAAWGAAGIVVAAGLAPLLVPGSSPPMSLGMLGLILFLVVHGSLTYGRRGAVDFLLCVYPVAFAFEALAIATGFPFGFFTHNSPGLHILGVPPTVPVVYAVAGYVAWSIARLVIVGDRPGRLIGSARFVVPPVAALVLAGYDAVIDPGGATVGRQWSYGDPSGLFGVPLTNFLGWVVTGWVAFQLFALLAPPARRIGPASVLPPVVWLAVYLPSVGTFVTGVSADPTDAVAVAGRTFLVADIQESAVIVGLFSMGTPALMALACVLLARDTADVPDRGPASPPFRGMRRSG</sequence>
<feature type="transmembrane region" description="Helical" evidence="1">
    <location>
        <begin position="132"/>
        <end position="151"/>
    </location>
</feature>
<feature type="transmembrane region" description="Helical" evidence="1">
    <location>
        <begin position="102"/>
        <end position="120"/>
    </location>
</feature>
<feature type="transmembrane region" description="Helical" evidence="1">
    <location>
        <begin position="252"/>
        <end position="274"/>
    </location>
</feature>
<dbReference type="PANTHER" id="PTHR39419:SF1">
    <property type="entry name" value="SLL0814 PROTEIN"/>
    <property type="match status" value="1"/>
</dbReference>
<gene>
    <name evidence="2" type="ORF">FB388_3971</name>
</gene>
<keyword evidence="1" id="KW-0472">Membrane</keyword>
<reference evidence="2 3" key="1">
    <citation type="submission" date="2019-06" db="EMBL/GenBank/DDBJ databases">
        <title>Sequencing the genomes of 1000 actinobacteria strains.</title>
        <authorList>
            <person name="Klenk H.-P."/>
        </authorList>
    </citation>
    <scope>NUCLEOTIDE SEQUENCE [LARGE SCALE GENOMIC DNA]</scope>
    <source>
        <strain evidence="2 3">DSM 45511</strain>
    </source>
</reference>
<accession>A0A543FSH5</accession>
<feature type="transmembrane region" description="Helical" evidence="1">
    <location>
        <begin position="32"/>
        <end position="53"/>
    </location>
</feature>
<dbReference type="Pfam" id="PF04240">
    <property type="entry name" value="Caroten_synth"/>
    <property type="match status" value="1"/>
</dbReference>
<feature type="transmembrane region" description="Helical" evidence="1">
    <location>
        <begin position="7"/>
        <end position="26"/>
    </location>
</feature>
<keyword evidence="3" id="KW-1185">Reference proteome</keyword>